<comment type="caution">
    <text evidence="1">The sequence shown here is derived from an EMBL/GenBank/DDBJ whole genome shotgun (WGS) entry which is preliminary data.</text>
</comment>
<protein>
    <submittedName>
        <fullName evidence="1">Uncharacterized protein</fullName>
    </submittedName>
</protein>
<name>A0ABD0MGR8_CIRMR</name>
<evidence type="ECO:0000313" key="2">
    <source>
        <dbReference type="Proteomes" id="UP001529510"/>
    </source>
</evidence>
<feature type="non-terminal residue" evidence="1">
    <location>
        <position position="132"/>
    </location>
</feature>
<reference evidence="1 2" key="1">
    <citation type="submission" date="2024-05" db="EMBL/GenBank/DDBJ databases">
        <title>Genome sequencing and assembly of Indian major carp, Cirrhinus mrigala (Hamilton, 1822).</title>
        <authorList>
            <person name="Mohindra V."/>
            <person name="Chowdhury L.M."/>
            <person name="Lal K."/>
            <person name="Jena J.K."/>
        </authorList>
    </citation>
    <scope>NUCLEOTIDE SEQUENCE [LARGE SCALE GENOMIC DNA]</scope>
    <source>
        <strain evidence="1">CM1030</strain>
        <tissue evidence="1">Blood</tissue>
    </source>
</reference>
<evidence type="ECO:0000313" key="1">
    <source>
        <dbReference type="EMBL" id="KAL0148104.1"/>
    </source>
</evidence>
<keyword evidence="2" id="KW-1185">Reference proteome</keyword>
<gene>
    <name evidence="1" type="ORF">M9458_056574</name>
</gene>
<dbReference type="Proteomes" id="UP001529510">
    <property type="component" value="Unassembled WGS sequence"/>
</dbReference>
<organism evidence="1 2">
    <name type="scientific">Cirrhinus mrigala</name>
    <name type="common">Mrigala</name>
    <dbReference type="NCBI Taxonomy" id="683832"/>
    <lineage>
        <taxon>Eukaryota</taxon>
        <taxon>Metazoa</taxon>
        <taxon>Chordata</taxon>
        <taxon>Craniata</taxon>
        <taxon>Vertebrata</taxon>
        <taxon>Euteleostomi</taxon>
        <taxon>Actinopterygii</taxon>
        <taxon>Neopterygii</taxon>
        <taxon>Teleostei</taxon>
        <taxon>Ostariophysi</taxon>
        <taxon>Cypriniformes</taxon>
        <taxon>Cyprinidae</taxon>
        <taxon>Labeoninae</taxon>
        <taxon>Labeonini</taxon>
        <taxon>Cirrhinus</taxon>
    </lineage>
</organism>
<proteinExistence type="predicted"/>
<dbReference type="EMBL" id="JAMKFB020000712">
    <property type="protein sequence ID" value="KAL0148104.1"/>
    <property type="molecule type" value="Genomic_DNA"/>
</dbReference>
<sequence length="132" mass="14424">TSGTGLTMKIIELLVRSEDELHLGRPFCGMPFCGMDDAPVLGGGTYPAPFASTSFFGYCVHTTYNIDDSCQIRSFWSSKPRLARRPTRTVDHGVLTNLARSVGNDSGKNNFSFGLLDIRSLSTKGPLVYDLL</sequence>
<dbReference type="AlphaFoldDB" id="A0ABD0MGR8"/>
<feature type="non-terminal residue" evidence="1">
    <location>
        <position position="1"/>
    </location>
</feature>
<accession>A0ABD0MGR8</accession>